<feature type="region of interest" description="Disordered" evidence="1">
    <location>
        <begin position="501"/>
        <end position="543"/>
    </location>
</feature>
<gene>
    <name evidence="3" type="ORF">BON22_1251</name>
</gene>
<dbReference type="InterPro" id="IPR042403">
    <property type="entry name" value="Spt21/Ams2"/>
</dbReference>
<sequence length="698" mass="77090">MRAYHMPSLPEIPLEQFHGSDSMTETRSMKLKVLYAVDNQTNFLARSNHTLKVKTIRIPIPNQNDIMTLGVVPLKEVIFPVMQSSPELFSDQNSDYSVYVKDVSEEDEPFVGQGLASVILSKNALDDEVLVPGRVCSSFASFLNKGPSEILEIRLRLSKVIKSSAIPQPQTQQQPQVQTQVQQSQQPSQPYLHPAPQQSNHGPSSTPQPQPVNKRTHDQSFDTEDEEEDNSQSKFVQPKPLQKKSTATRYVNTAPAPKAARTQSLPTFDIVPTLARLPPQSIARRIYMADKNNIRGTNFYNGDQNSNSTSNNNKNYNSSPVDAISDVSKRFAPDFITKTPDYIKKKNTSAAGNGRKGSLSQEKQPQPQPQPIAPAPSKDDNSRPPICFHCKTNTSKSWRWSNSEEESKRGMMCYDCYQYMTTKGVMRPKKLITGQAKRRREKAQAASSPISSGNDTAPTTTPGAILEKNGLSTTQYYSNSSDAMNDLEDMIHSDLDFNLGPMTDIDPFPQADQSNQFSDDKENVPPSSRQNQSRLVSVRRASKQNSFEKMLIKSFSGAPPMAPGAGMSPNDWMTDLFNAEPTPKDGENNNVTPRDIDNTPHDMTTCNTLPCNEESPEEPKTVGTAQLNKLKASAAMPSSPLIDESRLNTSPSSMNDWAQGDSTALSSQVGNDLPPKAHFTHDPSIGANYTQQGLDGNM</sequence>
<feature type="region of interest" description="Disordered" evidence="1">
    <location>
        <begin position="581"/>
        <end position="601"/>
    </location>
</feature>
<feature type="region of interest" description="Disordered" evidence="1">
    <location>
        <begin position="343"/>
        <end position="388"/>
    </location>
</feature>
<evidence type="ECO:0000259" key="2">
    <source>
        <dbReference type="Pfam" id="PF25823"/>
    </source>
</evidence>
<dbReference type="GO" id="GO:0000183">
    <property type="term" value="P:rDNA heterochromatin formation"/>
    <property type="evidence" value="ECO:0007669"/>
    <property type="project" value="TreeGrafter"/>
</dbReference>
<evidence type="ECO:0000313" key="4">
    <source>
        <dbReference type="Proteomes" id="UP000189513"/>
    </source>
</evidence>
<proteinExistence type="predicted"/>
<dbReference type="SUPFAM" id="SSF57716">
    <property type="entry name" value="Glucocorticoid receptor-like (DNA-binding domain)"/>
    <property type="match status" value="1"/>
</dbReference>
<dbReference type="OMA" id="PICFHCK"/>
<feature type="region of interest" description="Disordered" evidence="1">
    <location>
        <begin position="632"/>
        <end position="698"/>
    </location>
</feature>
<dbReference type="GO" id="GO:0008270">
    <property type="term" value="F:zinc ion binding"/>
    <property type="evidence" value="ECO:0007669"/>
    <property type="project" value="InterPro"/>
</dbReference>
<dbReference type="Proteomes" id="UP000189513">
    <property type="component" value="Unassembled WGS sequence"/>
</dbReference>
<feature type="compositionally biased region" description="Low complexity" evidence="1">
    <location>
        <begin position="167"/>
        <end position="190"/>
    </location>
</feature>
<feature type="region of interest" description="Disordered" evidence="1">
    <location>
        <begin position="298"/>
        <end position="321"/>
    </location>
</feature>
<dbReference type="AlphaFoldDB" id="A0A1V2LAA6"/>
<protein>
    <submittedName>
        <fullName evidence="3">Protein SPT21</fullName>
    </submittedName>
</protein>
<name>A0A1V2LAA6_CYBFA</name>
<feature type="compositionally biased region" description="Polar residues" evidence="1">
    <location>
        <begin position="687"/>
        <end position="698"/>
    </location>
</feature>
<feature type="compositionally biased region" description="Acidic residues" evidence="1">
    <location>
        <begin position="221"/>
        <end position="230"/>
    </location>
</feature>
<dbReference type="InterPro" id="IPR057725">
    <property type="entry name" value="Ams2-SPT21_N"/>
</dbReference>
<dbReference type="PANTHER" id="PTHR39147:SF1">
    <property type="entry name" value="PROTEIN SPT21"/>
    <property type="match status" value="1"/>
</dbReference>
<evidence type="ECO:0000313" key="3">
    <source>
        <dbReference type="EMBL" id="ONH68773.1"/>
    </source>
</evidence>
<feature type="compositionally biased region" description="Polar residues" evidence="1">
    <location>
        <begin position="196"/>
        <end position="213"/>
    </location>
</feature>
<feature type="compositionally biased region" description="Low complexity" evidence="1">
    <location>
        <begin position="305"/>
        <end position="319"/>
    </location>
</feature>
<dbReference type="EMBL" id="MPUK01000002">
    <property type="protein sequence ID" value="ONH68773.1"/>
    <property type="molecule type" value="Genomic_DNA"/>
</dbReference>
<reference evidence="4" key="1">
    <citation type="journal article" date="2017" name="Genome Announc.">
        <title>Genome sequences of Cyberlindnera fabianii 65, Pichia kudriavzevii 129, and Saccharomyces cerevisiae 131 isolated from fermented masau fruits in Zimbabwe.</title>
        <authorList>
            <person name="van Rijswijck I.M.H."/>
            <person name="Derks M.F.L."/>
            <person name="Abee T."/>
            <person name="de Ridder D."/>
            <person name="Smid E.J."/>
        </authorList>
    </citation>
    <scope>NUCLEOTIDE SEQUENCE [LARGE SCALE GENOMIC DNA]</scope>
    <source>
        <strain evidence="4">65</strain>
    </source>
</reference>
<dbReference type="GO" id="GO:0030466">
    <property type="term" value="P:silent mating-type cassette heterochromatin formation"/>
    <property type="evidence" value="ECO:0007669"/>
    <property type="project" value="TreeGrafter"/>
</dbReference>
<organism evidence="3 4">
    <name type="scientific">Cyberlindnera fabianii</name>
    <name type="common">Yeast</name>
    <name type="synonym">Hansenula fabianii</name>
    <dbReference type="NCBI Taxonomy" id="36022"/>
    <lineage>
        <taxon>Eukaryota</taxon>
        <taxon>Fungi</taxon>
        <taxon>Dikarya</taxon>
        <taxon>Ascomycota</taxon>
        <taxon>Saccharomycotina</taxon>
        <taxon>Saccharomycetes</taxon>
        <taxon>Phaffomycetales</taxon>
        <taxon>Phaffomycetaceae</taxon>
        <taxon>Cyberlindnera</taxon>
    </lineage>
</organism>
<feature type="compositionally biased region" description="Polar residues" evidence="1">
    <location>
        <begin position="647"/>
        <end position="670"/>
    </location>
</feature>
<feature type="region of interest" description="Disordered" evidence="1">
    <location>
        <begin position="434"/>
        <end position="467"/>
    </location>
</feature>
<evidence type="ECO:0000256" key="1">
    <source>
        <dbReference type="SAM" id="MobiDB-lite"/>
    </source>
</evidence>
<dbReference type="VEuPathDB" id="FungiDB:BON22_1251"/>
<dbReference type="GO" id="GO:0006357">
    <property type="term" value="P:regulation of transcription by RNA polymerase II"/>
    <property type="evidence" value="ECO:0007669"/>
    <property type="project" value="TreeGrafter"/>
</dbReference>
<accession>A0A1V2LAA6</accession>
<comment type="caution">
    <text evidence="3">The sequence shown here is derived from an EMBL/GenBank/DDBJ whole genome shotgun (WGS) entry which is preliminary data.</text>
</comment>
<dbReference type="InterPro" id="IPR013088">
    <property type="entry name" value="Znf_NHR/GATA"/>
</dbReference>
<feature type="domain" description="Ams2/SPT21 N-terminal" evidence="2">
    <location>
        <begin position="24"/>
        <end position="160"/>
    </location>
</feature>
<feature type="compositionally biased region" description="Polar residues" evidence="1">
    <location>
        <begin position="525"/>
        <end position="535"/>
    </location>
</feature>
<dbReference type="PANTHER" id="PTHR39147">
    <property type="entry name" value="PROTEIN SPT21"/>
    <property type="match status" value="1"/>
</dbReference>
<dbReference type="Pfam" id="PF25823">
    <property type="entry name" value="Ams2-SPT21_N"/>
    <property type="match status" value="1"/>
</dbReference>
<keyword evidence="4" id="KW-1185">Reference proteome</keyword>
<feature type="region of interest" description="Disordered" evidence="1">
    <location>
        <begin position="166"/>
        <end position="261"/>
    </location>
</feature>
<feature type="compositionally biased region" description="Polar residues" evidence="1">
    <location>
        <begin position="447"/>
        <end position="462"/>
    </location>
</feature>
<dbReference type="Gene3D" id="3.30.50.10">
    <property type="entry name" value="Erythroid Transcription Factor GATA-1, subunit A"/>
    <property type="match status" value="1"/>
</dbReference>